<keyword evidence="2" id="KW-1185">Reference proteome</keyword>
<dbReference type="HOGENOM" id="CLU_3205080_0_0_12"/>
<dbReference type="Proteomes" id="UP000018680">
    <property type="component" value="Chromosome"/>
</dbReference>
<reference evidence="1 2" key="1">
    <citation type="journal article" date="2015" name="Stand. Genomic Sci.">
        <title>Complete genome sequence and description of Salinispira pacifica gen. nov., sp. nov., a novel spirochaete isolated form a hypersaline microbial mat.</title>
        <authorList>
            <person name="Ben Hania W."/>
            <person name="Joseph M."/>
            <person name="Schumann P."/>
            <person name="Bunk B."/>
            <person name="Fiebig A."/>
            <person name="Sproer C."/>
            <person name="Klenk H.P."/>
            <person name="Fardeau M.L."/>
            <person name="Spring S."/>
        </authorList>
    </citation>
    <scope>NUCLEOTIDE SEQUENCE [LARGE SCALE GENOMIC DNA]</scope>
    <source>
        <strain evidence="1 2">L21-RPul-D2</strain>
    </source>
</reference>
<protein>
    <submittedName>
        <fullName evidence="1">Uncharacterized protein</fullName>
    </submittedName>
</protein>
<name>V5WEG7_9SPIO</name>
<organism evidence="1 2">
    <name type="scientific">Salinispira pacifica</name>
    <dbReference type="NCBI Taxonomy" id="1307761"/>
    <lineage>
        <taxon>Bacteria</taxon>
        <taxon>Pseudomonadati</taxon>
        <taxon>Spirochaetota</taxon>
        <taxon>Spirochaetia</taxon>
        <taxon>Spirochaetales</taxon>
        <taxon>Spirochaetaceae</taxon>
        <taxon>Salinispira</taxon>
    </lineage>
</organism>
<dbReference type="STRING" id="1307761.L21SP2_0786"/>
<evidence type="ECO:0000313" key="1">
    <source>
        <dbReference type="EMBL" id="AHC14208.1"/>
    </source>
</evidence>
<gene>
    <name evidence="1" type="ORF">L21SP2_0786</name>
</gene>
<accession>V5WEG7</accession>
<dbReference type="KEGG" id="slr:L21SP2_0786"/>
<proteinExistence type="predicted"/>
<sequence length="45" mass="5376">MRYNNLREMWNGQGFCGQIDAGFSHPLYYFYASRPVFTRRDGSHE</sequence>
<dbReference type="EMBL" id="CP006939">
    <property type="protein sequence ID" value="AHC14208.1"/>
    <property type="molecule type" value="Genomic_DNA"/>
</dbReference>
<dbReference type="AlphaFoldDB" id="V5WEG7"/>
<evidence type="ECO:0000313" key="2">
    <source>
        <dbReference type="Proteomes" id="UP000018680"/>
    </source>
</evidence>